<keyword evidence="10" id="KW-1185">Reference proteome</keyword>
<evidence type="ECO:0000256" key="3">
    <source>
        <dbReference type="ARBA" id="ARBA00011970"/>
    </source>
</evidence>
<proteinExistence type="inferred from homology"/>
<dbReference type="AlphaFoldDB" id="A0A9N9C445"/>
<name>A0A9N9C445_9GLOM</name>
<keyword evidence="7" id="KW-0802">TPR repeat</keyword>
<dbReference type="Pfam" id="PF13844">
    <property type="entry name" value="Glyco_transf_41"/>
    <property type="match status" value="2"/>
</dbReference>
<organism evidence="9 10">
    <name type="scientific">Acaulospora morrowiae</name>
    <dbReference type="NCBI Taxonomy" id="94023"/>
    <lineage>
        <taxon>Eukaryota</taxon>
        <taxon>Fungi</taxon>
        <taxon>Fungi incertae sedis</taxon>
        <taxon>Mucoromycota</taxon>
        <taxon>Glomeromycotina</taxon>
        <taxon>Glomeromycetes</taxon>
        <taxon>Diversisporales</taxon>
        <taxon>Acaulosporaceae</taxon>
        <taxon>Acaulospora</taxon>
    </lineage>
</organism>
<dbReference type="InterPro" id="IPR029489">
    <property type="entry name" value="OGT/SEC/SPY_C"/>
</dbReference>
<dbReference type="InterPro" id="IPR011990">
    <property type="entry name" value="TPR-like_helical_dom_sf"/>
</dbReference>
<dbReference type="Gene3D" id="3.40.50.2000">
    <property type="entry name" value="Glycogen Phosphorylase B"/>
    <property type="match status" value="1"/>
</dbReference>
<evidence type="ECO:0000313" key="10">
    <source>
        <dbReference type="Proteomes" id="UP000789342"/>
    </source>
</evidence>
<dbReference type="EMBL" id="CAJVPV010005435">
    <property type="protein sequence ID" value="CAG8590767.1"/>
    <property type="molecule type" value="Genomic_DNA"/>
</dbReference>
<accession>A0A9N9C445</accession>
<gene>
    <name evidence="9" type="ORF">AMORRO_LOCUS7335</name>
</gene>
<dbReference type="Gene3D" id="3.40.50.11380">
    <property type="match status" value="1"/>
</dbReference>
<feature type="domain" description="O-GlcNAc transferase C-terminal" evidence="8">
    <location>
        <begin position="910"/>
        <end position="1068"/>
    </location>
</feature>
<comment type="similarity">
    <text evidence="2">Belongs to the glycosyltransferase 41 family. O-GlcNAc transferase subfamily.</text>
</comment>
<evidence type="ECO:0000259" key="8">
    <source>
        <dbReference type="Pfam" id="PF13844"/>
    </source>
</evidence>
<protein>
    <recommendedName>
        <fullName evidence="3">protein O-GlcNAc transferase</fullName>
        <ecNumber evidence="3">2.4.1.255</ecNumber>
    </recommendedName>
</protein>
<dbReference type="Proteomes" id="UP000789342">
    <property type="component" value="Unassembled WGS sequence"/>
</dbReference>
<dbReference type="Gene3D" id="1.25.40.10">
    <property type="entry name" value="Tetratricopeptide repeat domain"/>
    <property type="match status" value="1"/>
</dbReference>
<dbReference type="InterPro" id="IPR019734">
    <property type="entry name" value="TPR_rpt"/>
</dbReference>
<dbReference type="GO" id="GO:0006493">
    <property type="term" value="P:protein O-linked glycosylation"/>
    <property type="evidence" value="ECO:0007669"/>
    <property type="project" value="TreeGrafter"/>
</dbReference>
<dbReference type="OrthoDB" id="421121at2759"/>
<comment type="caution">
    <text evidence="9">The sequence shown here is derived from an EMBL/GenBank/DDBJ whole genome shotgun (WGS) entry which is preliminary data.</text>
</comment>
<keyword evidence="6" id="KW-0677">Repeat</keyword>
<keyword evidence="5" id="KW-0808">Transferase</keyword>
<evidence type="ECO:0000256" key="4">
    <source>
        <dbReference type="ARBA" id="ARBA00022676"/>
    </source>
</evidence>
<evidence type="ECO:0000256" key="7">
    <source>
        <dbReference type="ARBA" id="ARBA00022803"/>
    </source>
</evidence>
<evidence type="ECO:0000256" key="1">
    <source>
        <dbReference type="ARBA" id="ARBA00004922"/>
    </source>
</evidence>
<dbReference type="SUPFAM" id="SSF48452">
    <property type="entry name" value="TPR-like"/>
    <property type="match status" value="1"/>
</dbReference>
<reference evidence="9" key="1">
    <citation type="submission" date="2021-06" db="EMBL/GenBank/DDBJ databases">
        <authorList>
            <person name="Kallberg Y."/>
            <person name="Tangrot J."/>
            <person name="Rosling A."/>
        </authorList>
    </citation>
    <scope>NUCLEOTIDE SEQUENCE</scope>
    <source>
        <strain evidence="9">CL551</strain>
    </source>
</reference>
<sequence length="1139" mass="129994">MTSLVPVQISMNQGLTISPLHPTDPFFGSWLDTVLKCLLKQHTSKLTSFTDEVQQLYLLAQYFNGFVDAQILIYNTIAKAFEMSRYLPGAIEAYEKILVLRHNDYETIMALARTHGLEAHKDEFVKYAFLSVSMNPYNWDWILHITDLLSNGFYTLNREALSILDHVVNQLPNAKVGTGAEVYNIQKIYKFRGILKEKIGDKVGMCADCLNMIAIGFGGKTLPTLIDELLLSLGYINFSISNYPTVMLIPEYVTSTLPVILFPNSNGIIPGHNGLTLGDMVYAKMEIINALRILALEFELDPQMIQSQLWSASPLRSITLLMLYIAIAINPSAQLCLQMAKVLVHVQDIIIVNQQTFDGAELAIEYLKLGLIYDKENVEIHSHMGDIFYQQRNFVEMFNCYDHVRRIDPQFEYKDGARIRLRIAEGYSYLGDLARMSNDLKSAVSHYHTAYMFADYKNNACLDHPRFLTTLTHNLNHICNWKGRGGIGVHWTDILGNYRTETVPSLNIGFMRMVSKAVNKEIKDGENYGKGVIKNSGGIIHLLRNWCSSLNENDKTFLYFKTMTTRWANQIPKFKNEGGWIIRTVQHLMRRIQLRWYLDKYGKTYQSPTPLPKIQPDATARSKYQRPLIPVGLQRPTSTCVQPFYTFIYDMTPRQVRLIIHREALCVAYDGCTASWLDSCVHPPPPPPCPKLKIGYVSSDLRNHPMAHLMQSVFSLHDRNIFEVYCYSLVPSDGSPYRVRIEQGVDVFRECSGWNTEQIVSQIVSDGIHILINLNGYTAGERNQIFATRPAPIQVEHMGFASAMGGMWTDYNILDKFVCPESQTGGYKLLQKSTLSDGDLPGEMDPEEDDDWTYPEKILYLPSTYFFNDHKQGFRDDGILNGSPYKDDPNIVWALEEDRRWEMRKALFPNLPDHAVLFANFNQLYKIDPVTFMTWLNILEKVPESYLWLLAFPEEGTKNLQETARKWKGANIADRLIFTEVAGKEQHVLRGRVADLILDTPQVNAHTTACDTLWSGTPMVTLPGPDHKMCGRVAASICLATGLGDKMIVTDYREYEETAIRLANSVSYNFWHGCYAAGLPARNHRSGQGELVELRKQLFLNRDSMRLFDTEKAVRDLEKGFVDAWIRWVDDNEQNIHVS</sequence>
<dbReference type="SMART" id="SM00028">
    <property type="entry name" value="TPR"/>
    <property type="match status" value="3"/>
</dbReference>
<dbReference type="PANTHER" id="PTHR44998:SF1">
    <property type="entry name" value="UDP-N-ACETYLGLUCOSAMINE--PEPTIDE N-ACETYLGLUCOSAMINYLTRANSFERASE 110 KDA SUBUNIT"/>
    <property type="match status" value="1"/>
</dbReference>
<comment type="pathway">
    <text evidence="1">Protein modification; protein glycosylation.</text>
</comment>
<dbReference type="GO" id="GO:0097363">
    <property type="term" value="F:protein O-acetylglucosaminyltransferase activity"/>
    <property type="evidence" value="ECO:0007669"/>
    <property type="project" value="UniProtKB-EC"/>
</dbReference>
<dbReference type="PANTHER" id="PTHR44998">
    <property type="match status" value="1"/>
</dbReference>
<evidence type="ECO:0000313" key="9">
    <source>
        <dbReference type="EMBL" id="CAG8590767.1"/>
    </source>
</evidence>
<evidence type="ECO:0000256" key="2">
    <source>
        <dbReference type="ARBA" id="ARBA00005386"/>
    </source>
</evidence>
<keyword evidence="4" id="KW-0328">Glycosyltransferase</keyword>
<dbReference type="EC" id="2.4.1.255" evidence="3"/>
<feature type="domain" description="O-GlcNAc transferase C-terminal" evidence="8">
    <location>
        <begin position="639"/>
        <end position="823"/>
    </location>
</feature>
<evidence type="ECO:0000256" key="6">
    <source>
        <dbReference type="ARBA" id="ARBA00022737"/>
    </source>
</evidence>
<evidence type="ECO:0000256" key="5">
    <source>
        <dbReference type="ARBA" id="ARBA00022679"/>
    </source>
</evidence>